<evidence type="ECO:0000313" key="2">
    <source>
        <dbReference type="EMBL" id="KAE9626477.1"/>
    </source>
</evidence>
<dbReference type="EMBL" id="WSFO01000015">
    <property type="protein sequence ID" value="KAE9626477.1"/>
    <property type="molecule type" value="Genomic_DNA"/>
</dbReference>
<dbReference type="Pfam" id="PF14684">
    <property type="entry name" value="Tricorn_C1"/>
    <property type="match status" value="1"/>
</dbReference>
<dbReference type="SUPFAM" id="SSF52096">
    <property type="entry name" value="ClpP/crotonase"/>
    <property type="match status" value="1"/>
</dbReference>
<dbReference type="GO" id="GO:0006508">
    <property type="term" value="P:proteolysis"/>
    <property type="evidence" value="ECO:0007669"/>
    <property type="project" value="InterPro"/>
</dbReference>
<evidence type="ECO:0000313" key="3">
    <source>
        <dbReference type="Proteomes" id="UP000441586"/>
    </source>
</evidence>
<protein>
    <recommendedName>
        <fullName evidence="1">Tail specific protease domain-containing protein</fullName>
    </recommendedName>
</protein>
<dbReference type="CDD" id="cd07563">
    <property type="entry name" value="Peptidase_S41_IRBP"/>
    <property type="match status" value="1"/>
</dbReference>
<evidence type="ECO:0000259" key="1">
    <source>
        <dbReference type="SMART" id="SM00245"/>
    </source>
</evidence>
<dbReference type="GO" id="GO:0008236">
    <property type="term" value="F:serine-type peptidase activity"/>
    <property type="evidence" value="ECO:0007669"/>
    <property type="project" value="InterPro"/>
</dbReference>
<dbReference type="PANTHER" id="PTHR32060:SF22">
    <property type="entry name" value="CARBOXYL-TERMINAL-PROCESSING PEPTIDASE 3, CHLOROPLASTIC"/>
    <property type="match status" value="1"/>
</dbReference>
<feature type="domain" description="Tail specific protease" evidence="1">
    <location>
        <begin position="199"/>
        <end position="402"/>
    </location>
</feature>
<dbReference type="PANTHER" id="PTHR32060">
    <property type="entry name" value="TAIL-SPECIFIC PROTEASE"/>
    <property type="match status" value="1"/>
</dbReference>
<accession>A0A6A4RD99</accession>
<proteinExistence type="predicted"/>
<sequence>MALLFVGFGLSWLWVMPKGELKGVWQTDGYGLVIDVGSLWIDVYEQTKVSCLHQSRIPSHLSLVNWLEDVTFGIEEDRLRLDVSGVLNPIMADGIAVLPDICRTATPNAPGTAQENFDVAWQVMQEHYAFFDLHGVDWSEKRKTLRPAADAVLDETALFALLSKLLTGLDDGHTYIQTPGDGFSPELTDPWHAERVAFSKVTAGAVRDGLTKVDGSQLSYGWLTPDIGFISFAGMSVASVAGHTDAAVATKALAVVAQELAAAKAIVLDIRFNPGGSDDVALAYASFFVDGGVPAFTKSTRSASGYTLPFTALIPDTPISFDQPSLLLTSNYSASAVEIFALVMQPLEHVQSMGTTTSGGLSDIMEVTLPNGWQLGFSHQRYLTLDGVLYEGIGVPAHWSRVMDVSGFRAGNDSLLEEAKQHLTAKISVVSD</sequence>
<dbReference type="Proteomes" id="UP000441586">
    <property type="component" value="Unassembled WGS sequence"/>
</dbReference>
<dbReference type="SMART" id="SM00245">
    <property type="entry name" value="TSPc"/>
    <property type="match status" value="1"/>
</dbReference>
<dbReference type="InterPro" id="IPR029045">
    <property type="entry name" value="ClpP/crotonase-like_dom_sf"/>
</dbReference>
<dbReference type="Gene3D" id="3.90.226.10">
    <property type="entry name" value="2-enoyl-CoA Hydratase, Chain A, domain 1"/>
    <property type="match status" value="1"/>
</dbReference>
<dbReference type="GO" id="GO:0004175">
    <property type="term" value="F:endopeptidase activity"/>
    <property type="evidence" value="ECO:0007669"/>
    <property type="project" value="TreeGrafter"/>
</dbReference>
<reference evidence="2 3" key="1">
    <citation type="submission" date="2019-12" db="EMBL/GenBank/DDBJ databases">
        <authorList>
            <person name="Zhang Y.-J."/>
        </authorList>
    </citation>
    <scope>NUCLEOTIDE SEQUENCE [LARGE SCALE GENOMIC DNA]</scope>
    <source>
        <strain evidence="2 3">H18S-6</strain>
    </source>
</reference>
<name>A0A6A4RD99_9RHOB</name>
<dbReference type="InterPro" id="IPR005151">
    <property type="entry name" value="Tail-specific_protease"/>
</dbReference>
<comment type="caution">
    <text evidence="2">The sequence shown here is derived from an EMBL/GenBank/DDBJ whole genome shotgun (WGS) entry which is preliminary data.</text>
</comment>
<dbReference type="Gene3D" id="3.30.750.44">
    <property type="match status" value="1"/>
</dbReference>
<gene>
    <name evidence="2" type="ORF">GP644_20715</name>
</gene>
<dbReference type="InterPro" id="IPR028204">
    <property type="entry name" value="Tricorn_C1"/>
</dbReference>
<organism evidence="2 3">
    <name type="scientific">Parasedimentitalea maritima</name>
    <dbReference type="NCBI Taxonomy" id="2578117"/>
    <lineage>
        <taxon>Bacteria</taxon>
        <taxon>Pseudomonadati</taxon>
        <taxon>Pseudomonadota</taxon>
        <taxon>Alphaproteobacteria</taxon>
        <taxon>Rhodobacterales</taxon>
        <taxon>Paracoccaceae</taxon>
        <taxon>Parasedimentitalea</taxon>
    </lineage>
</organism>
<dbReference type="Pfam" id="PF03572">
    <property type="entry name" value="Peptidase_S41"/>
    <property type="match status" value="1"/>
</dbReference>
<dbReference type="AlphaFoldDB" id="A0A6A4RD99"/>